<keyword evidence="1" id="KW-1133">Transmembrane helix</keyword>
<organism evidence="2 3">
    <name type="scientific">Ferrovibrio terrae</name>
    <dbReference type="NCBI Taxonomy" id="2594003"/>
    <lineage>
        <taxon>Bacteria</taxon>
        <taxon>Pseudomonadati</taxon>
        <taxon>Pseudomonadota</taxon>
        <taxon>Alphaproteobacteria</taxon>
        <taxon>Rhodospirillales</taxon>
        <taxon>Rhodospirillaceae</taxon>
        <taxon>Ferrovibrio</taxon>
    </lineage>
</organism>
<feature type="transmembrane region" description="Helical" evidence="1">
    <location>
        <begin position="42"/>
        <end position="64"/>
    </location>
</feature>
<evidence type="ECO:0000256" key="1">
    <source>
        <dbReference type="SAM" id="Phobius"/>
    </source>
</evidence>
<dbReference type="KEGG" id="fer:FNB15_07020"/>
<dbReference type="EMBL" id="CP041636">
    <property type="protein sequence ID" value="QDO97039.1"/>
    <property type="molecule type" value="Genomic_DNA"/>
</dbReference>
<name>A0A516GZT9_9PROT</name>
<dbReference type="Proteomes" id="UP000317496">
    <property type="component" value="Chromosome"/>
</dbReference>
<protein>
    <submittedName>
        <fullName evidence="2">Superinfection immunity protein</fullName>
    </submittedName>
</protein>
<dbReference type="InterPro" id="IPR016410">
    <property type="entry name" value="Phage_imm"/>
</dbReference>
<sequence>MAYAAAMGAGFPTVVMGLLIAAVYFLPSLLAWRRQHRWRDKILLANLLTGWTVIGWAVCLGLALSRPRTS</sequence>
<keyword evidence="1" id="KW-0812">Transmembrane</keyword>
<dbReference type="RefSeq" id="WP_144068020.1">
    <property type="nucleotide sequence ID" value="NZ_CP041636.1"/>
</dbReference>
<accession>A0A516GZT9</accession>
<dbReference type="Pfam" id="PF14373">
    <property type="entry name" value="Imm_superinfect"/>
    <property type="match status" value="1"/>
</dbReference>
<evidence type="ECO:0000313" key="2">
    <source>
        <dbReference type="EMBL" id="QDO97039.1"/>
    </source>
</evidence>
<keyword evidence="3" id="KW-1185">Reference proteome</keyword>
<feature type="transmembrane region" description="Helical" evidence="1">
    <location>
        <begin position="6"/>
        <end position="30"/>
    </location>
</feature>
<proteinExistence type="predicted"/>
<reference evidence="2 3" key="1">
    <citation type="submission" date="2019-07" db="EMBL/GenBank/DDBJ databases">
        <title>Genome sequencing for Ferrovibrio sp. K5.</title>
        <authorList>
            <person name="Park S.-J."/>
        </authorList>
    </citation>
    <scope>NUCLEOTIDE SEQUENCE [LARGE SCALE GENOMIC DNA]</scope>
    <source>
        <strain evidence="2 3">K5</strain>
    </source>
</reference>
<keyword evidence="1" id="KW-0472">Membrane</keyword>
<dbReference type="OrthoDB" id="7366840at2"/>
<gene>
    <name evidence="2" type="ORF">FNB15_07020</name>
</gene>
<evidence type="ECO:0000313" key="3">
    <source>
        <dbReference type="Proteomes" id="UP000317496"/>
    </source>
</evidence>
<dbReference type="AlphaFoldDB" id="A0A516GZT9"/>